<dbReference type="PANTHER" id="PTHR35007:SF1">
    <property type="entry name" value="PILUS ASSEMBLY PROTEIN"/>
    <property type="match status" value="1"/>
</dbReference>
<name>A0A9X3WWH5_9BACI</name>
<comment type="subcellular location">
    <subcellularLocation>
        <location evidence="1">Cell membrane</location>
        <topology evidence="1">Multi-pass membrane protein</topology>
    </subcellularLocation>
</comment>
<evidence type="ECO:0000256" key="6">
    <source>
        <dbReference type="SAM" id="Phobius"/>
    </source>
</evidence>
<dbReference type="RefSeq" id="WP_272437291.1">
    <property type="nucleotide sequence ID" value="NZ_JAMQKB010000015.1"/>
</dbReference>
<accession>A0A9X3WWH5</accession>
<feature type="transmembrane region" description="Helical" evidence="6">
    <location>
        <begin position="295"/>
        <end position="315"/>
    </location>
</feature>
<evidence type="ECO:0000256" key="3">
    <source>
        <dbReference type="ARBA" id="ARBA00022692"/>
    </source>
</evidence>
<reference evidence="8" key="1">
    <citation type="submission" date="2022-06" db="EMBL/GenBank/DDBJ databases">
        <title>Aquibacillus sp. a new bacterium isolated from soil saline samples.</title>
        <authorList>
            <person name="Galisteo C."/>
            <person name="De La Haba R."/>
            <person name="Sanchez-Porro C."/>
            <person name="Ventosa A."/>
        </authorList>
    </citation>
    <scope>NUCLEOTIDE SEQUENCE</scope>
    <source>
        <strain evidence="8">3ASR75-11</strain>
    </source>
</reference>
<keyword evidence="3 6" id="KW-0812">Transmembrane</keyword>
<dbReference type="Proteomes" id="UP001145050">
    <property type="component" value="Unassembled WGS sequence"/>
</dbReference>
<feature type="transmembrane region" description="Helical" evidence="6">
    <location>
        <begin position="264"/>
        <end position="283"/>
    </location>
</feature>
<proteinExistence type="predicted"/>
<dbReference type="PANTHER" id="PTHR35007">
    <property type="entry name" value="INTEGRAL MEMBRANE PROTEIN-RELATED"/>
    <property type="match status" value="1"/>
</dbReference>
<keyword evidence="2" id="KW-1003">Cell membrane</keyword>
<protein>
    <submittedName>
        <fullName evidence="8">Type II secretion system F family protein</fullName>
    </submittedName>
</protein>
<evidence type="ECO:0000313" key="9">
    <source>
        <dbReference type="Proteomes" id="UP001145050"/>
    </source>
</evidence>
<dbReference type="InterPro" id="IPR042094">
    <property type="entry name" value="T2SS_GspF_sf"/>
</dbReference>
<dbReference type="AlphaFoldDB" id="A0A9X3WWH5"/>
<gene>
    <name evidence="8" type="ORF">NC797_13315</name>
</gene>
<comment type="caution">
    <text evidence="8">The sequence shown here is derived from an EMBL/GenBank/DDBJ whole genome shotgun (WGS) entry which is preliminary data.</text>
</comment>
<keyword evidence="9" id="KW-1185">Reference proteome</keyword>
<feature type="transmembrane region" description="Helical" evidence="6">
    <location>
        <begin position="6"/>
        <end position="28"/>
    </location>
</feature>
<dbReference type="Gene3D" id="1.20.81.30">
    <property type="entry name" value="Type II secretion system (T2SS), domain F"/>
    <property type="match status" value="1"/>
</dbReference>
<evidence type="ECO:0000313" key="8">
    <source>
        <dbReference type="EMBL" id="MDC3425481.1"/>
    </source>
</evidence>
<dbReference type="GO" id="GO:0005886">
    <property type="term" value="C:plasma membrane"/>
    <property type="evidence" value="ECO:0007669"/>
    <property type="project" value="UniProtKB-SubCell"/>
</dbReference>
<feature type="domain" description="Type II secretion system protein GspF" evidence="7">
    <location>
        <begin position="156"/>
        <end position="281"/>
    </location>
</feature>
<evidence type="ECO:0000256" key="1">
    <source>
        <dbReference type="ARBA" id="ARBA00004651"/>
    </source>
</evidence>
<sequence length="323" mass="36575">MGSLKTFVIVMVFFSASFLFWSMLKLFFFKDKRIQQRKERYFTKTNNETAQNKQKPRLSIDLNLTKQNVRKLLTKDKNEKLALMIHRAGVPLKPEEYIMFQWIATFLGAGISYLIIGNILLFPIGAIIGFNIPKLLLHKKQKERLEKFNDGLPEMITTIVGALRAGFSFPQALKSVVEEAQSPIKEEIETVLREMQYGTNVEDALKRLNDRMPSDDLDIMIQAIIIQRQVGGNLATVLETIITTIRDRIKIQGQISTLTAQGRLSGVIIGLLPVLLGLFLYLIEPEYIGVLFTHPIGIVLVVIASISSIIGFLLIRKLTTIEV</sequence>
<feature type="transmembrane region" description="Helical" evidence="6">
    <location>
        <begin position="121"/>
        <end position="137"/>
    </location>
</feature>
<keyword evidence="5 6" id="KW-0472">Membrane</keyword>
<dbReference type="InterPro" id="IPR018076">
    <property type="entry name" value="T2SS_GspF_dom"/>
</dbReference>
<evidence type="ECO:0000256" key="4">
    <source>
        <dbReference type="ARBA" id="ARBA00022989"/>
    </source>
</evidence>
<organism evidence="8 9">
    <name type="scientific">Terrihalobacillus insolitus</name>
    <dbReference type="NCBI Taxonomy" id="2950438"/>
    <lineage>
        <taxon>Bacteria</taxon>
        <taxon>Bacillati</taxon>
        <taxon>Bacillota</taxon>
        <taxon>Bacilli</taxon>
        <taxon>Bacillales</taxon>
        <taxon>Bacillaceae</taxon>
        <taxon>Terrihalobacillus</taxon>
    </lineage>
</organism>
<evidence type="ECO:0000259" key="7">
    <source>
        <dbReference type="Pfam" id="PF00482"/>
    </source>
</evidence>
<dbReference type="EMBL" id="JAMQKB010000015">
    <property type="protein sequence ID" value="MDC3425481.1"/>
    <property type="molecule type" value="Genomic_DNA"/>
</dbReference>
<dbReference type="Pfam" id="PF00482">
    <property type="entry name" value="T2SSF"/>
    <property type="match status" value="1"/>
</dbReference>
<evidence type="ECO:0000256" key="2">
    <source>
        <dbReference type="ARBA" id="ARBA00022475"/>
    </source>
</evidence>
<evidence type="ECO:0000256" key="5">
    <source>
        <dbReference type="ARBA" id="ARBA00023136"/>
    </source>
</evidence>
<keyword evidence="4 6" id="KW-1133">Transmembrane helix</keyword>